<protein>
    <recommendedName>
        <fullName evidence="5">DUF680 domain-containing protein</fullName>
    </recommendedName>
</protein>
<feature type="region of interest" description="Disordered" evidence="1">
    <location>
        <begin position="24"/>
        <end position="95"/>
    </location>
</feature>
<dbReference type="Proteomes" id="UP000254939">
    <property type="component" value="Unassembled WGS sequence"/>
</dbReference>
<feature type="compositionally biased region" description="Low complexity" evidence="1">
    <location>
        <begin position="24"/>
        <end position="45"/>
    </location>
</feature>
<evidence type="ECO:0000313" key="4">
    <source>
        <dbReference type="Proteomes" id="UP000254939"/>
    </source>
</evidence>
<proteinExistence type="predicted"/>
<feature type="chain" id="PRO_5016563308" description="DUF680 domain-containing protein" evidence="2">
    <location>
        <begin position="23"/>
        <end position="95"/>
    </location>
</feature>
<dbReference type="EMBL" id="NAAC01000008">
    <property type="protein sequence ID" value="RDJ13472.1"/>
    <property type="molecule type" value="Genomic_DNA"/>
</dbReference>
<evidence type="ECO:0000313" key="3">
    <source>
        <dbReference type="EMBL" id="RDJ13472.1"/>
    </source>
</evidence>
<gene>
    <name evidence="3" type="ORF">B5K06_08765</name>
</gene>
<feature type="signal peptide" evidence="2">
    <location>
        <begin position="1"/>
        <end position="22"/>
    </location>
</feature>
<sequence>MKSLIIATAAITLAASSAFAQATIDSKPTTSNGSTVGRSSSSYTGNGDYIGGNGTSSVDQTTGPASRPNLMQSYGVMNGNANGLSNGNHGNGSHH</sequence>
<dbReference type="AlphaFoldDB" id="A0A370KSK8"/>
<dbReference type="RefSeq" id="WP_114712598.1">
    <property type="nucleotide sequence ID" value="NZ_KZ857259.1"/>
</dbReference>
<evidence type="ECO:0000256" key="2">
    <source>
        <dbReference type="SAM" id="SignalP"/>
    </source>
</evidence>
<accession>A0A370KSK8</accession>
<organism evidence="3 4">
    <name type="scientific">Rhizobium grahamii</name>
    <dbReference type="NCBI Taxonomy" id="1120045"/>
    <lineage>
        <taxon>Bacteria</taxon>
        <taxon>Pseudomonadati</taxon>
        <taxon>Pseudomonadota</taxon>
        <taxon>Alphaproteobacteria</taxon>
        <taxon>Hyphomicrobiales</taxon>
        <taxon>Rhizobiaceae</taxon>
        <taxon>Rhizobium/Agrobacterium group</taxon>
        <taxon>Rhizobium</taxon>
    </lineage>
</organism>
<reference evidence="3 4" key="1">
    <citation type="submission" date="2017-03" db="EMBL/GenBank/DDBJ databases">
        <title>Genome analysis of Rhizobial strains effectives or ineffectives for nitrogen fixation isolated from bean seeds.</title>
        <authorList>
            <person name="Peralta H."/>
            <person name="Aguilar-Vera A."/>
            <person name="Mora Y."/>
            <person name="Vargas-Lagunas C."/>
            <person name="Girard L."/>
            <person name="Mora J."/>
        </authorList>
    </citation>
    <scope>NUCLEOTIDE SEQUENCE [LARGE SCALE GENOMIC DNA]</scope>
    <source>
        <strain evidence="3 4">CCGM3</strain>
    </source>
</reference>
<name>A0A370KSK8_9HYPH</name>
<evidence type="ECO:0000256" key="1">
    <source>
        <dbReference type="SAM" id="MobiDB-lite"/>
    </source>
</evidence>
<feature type="compositionally biased region" description="Low complexity" evidence="1">
    <location>
        <begin position="78"/>
        <end position="88"/>
    </location>
</feature>
<comment type="caution">
    <text evidence="3">The sequence shown here is derived from an EMBL/GenBank/DDBJ whole genome shotgun (WGS) entry which is preliminary data.</text>
</comment>
<feature type="compositionally biased region" description="Polar residues" evidence="1">
    <location>
        <begin position="55"/>
        <end position="72"/>
    </location>
</feature>
<evidence type="ECO:0008006" key="5">
    <source>
        <dbReference type="Google" id="ProtNLM"/>
    </source>
</evidence>
<keyword evidence="2" id="KW-0732">Signal</keyword>